<dbReference type="EMBL" id="KY290886">
    <property type="protein sequence ID" value="ARQ19196.1"/>
    <property type="molecule type" value="Genomic_DNA"/>
</dbReference>
<dbReference type="PANTHER" id="PTHR13696:SF98">
    <property type="entry name" value="PLASMID PARTITION PROTEIN A"/>
    <property type="match status" value="1"/>
</dbReference>
<evidence type="ECO:0000313" key="2">
    <source>
        <dbReference type="EMBL" id="ARQ19196.1"/>
    </source>
</evidence>
<protein>
    <submittedName>
        <fullName evidence="2">ATPase</fullName>
    </submittedName>
</protein>
<dbReference type="InterPro" id="IPR027417">
    <property type="entry name" value="P-loop_NTPase"/>
</dbReference>
<dbReference type="SUPFAM" id="SSF52540">
    <property type="entry name" value="P-loop containing nucleoside triphosphate hydrolases"/>
    <property type="match status" value="1"/>
</dbReference>
<name>A0A2H4HIC8_ENTFL</name>
<dbReference type="InterPro" id="IPR025669">
    <property type="entry name" value="AAA_dom"/>
</dbReference>
<geneLocation type="plasmid" evidence="2">
    <name>pJH-T4</name>
</geneLocation>
<dbReference type="Gene3D" id="3.40.50.300">
    <property type="entry name" value="P-loop containing nucleotide triphosphate hydrolases"/>
    <property type="match status" value="1"/>
</dbReference>
<proteinExistence type="predicted"/>
<reference evidence="2" key="1">
    <citation type="submission" date="2016-12" db="EMBL/GenBank/DDBJ databases">
        <title>Genetic characterization of cointegrate plasmids responsible for the mobilization of pRUM-like and pLAG, via pHTbeta, from Enterococcus faecium to E. faecalis.</title>
        <authorList>
            <person name="Di Sante L."/>
            <person name="Morroni G."/>
            <person name="Vignaroli C."/>
            <person name="Brenciani A."/>
        </authorList>
    </citation>
    <scope>NUCLEOTIDE SEQUENCE</scope>
    <source>
        <strain evidence="2">Transconjugant T4</strain>
        <plasmid evidence="2">pJH-T4</plasmid>
    </source>
</reference>
<sequence>MMKSKFLGYVIAINMFKGGVGKSTLTQLMADILSARGFKVLVIDVDPQGTVTKKFQRQYDLKVVGKMTLFEAVINMSFLDCISPVKENLDIVLGSEQMSRFTKVLRDMWRSTGFTDEGEEVFWNLFNYMIGNDNLRDQYDFILFDTIPTVSEFTDNVYVASDFLVIPTQTEQDSIDNLHSTVTNYQTAVKEVNGDLEILGIVPYLVDTKLKTGLELLSELQEEYGDLVYSHIVSERGVIKRWGREGLNKSIPHSKTAYSMYVDIVEETLVRLEKATGENILERV</sequence>
<accession>A0A2H4HIC8</accession>
<dbReference type="InterPro" id="IPR050678">
    <property type="entry name" value="DNA_Partitioning_ATPase"/>
</dbReference>
<keyword evidence="2" id="KW-0614">Plasmid</keyword>
<organism evidence="2">
    <name type="scientific">Enterococcus faecalis</name>
    <name type="common">Streptococcus faecalis</name>
    <dbReference type="NCBI Taxonomy" id="1351"/>
    <lineage>
        <taxon>Bacteria</taxon>
        <taxon>Bacillati</taxon>
        <taxon>Bacillota</taxon>
        <taxon>Bacilli</taxon>
        <taxon>Lactobacillales</taxon>
        <taxon>Enterococcaceae</taxon>
        <taxon>Enterococcus</taxon>
    </lineage>
</organism>
<dbReference type="PANTHER" id="PTHR13696">
    <property type="entry name" value="P-LOOP CONTAINING NUCLEOSIDE TRIPHOSPHATE HYDROLASE"/>
    <property type="match status" value="1"/>
</dbReference>
<dbReference type="CDD" id="cd02042">
    <property type="entry name" value="ParAB_family"/>
    <property type="match status" value="1"/>
</dbReference>
<feature type="domain" description="AAA" evidence="1">
    <location>
        <begin position="10"/>
        <end position="198"/>
    </location>
</feature>
<dbReference type="AlphaFoldDB" id="A0A2H4HIC8"/>
<gene>
    <name evidence="2" type="primary">parA</name>
</gene>
<evidence type="ECO:0000259" key="1">
    <source>
        <dbReference type="Pfam" id="PF13614"/>
    </source>
</evidence>
<dbReference type="Pfam" id="PF13614">
    <property type="entry name" value="AAA_31"/>
    <property type="match status" value="1"/>
</dbReference>